<dbReference type="EMBL" id="CAJNIZ010000354">
    <property type="protein sequence ID" value="CAE7159916.1"/>
    <property type="molecule type" value="Genomic_DNA"/>
</dbReference>
<organism evidence="1 2">
    <name type="scientific">Symbiodinium pilosum</name>
    <name type="common">Dinoflagellate</name>
    <dbReference type="NCBI Taxonomy" id="2952"/>
    <lineage>
        <taxon>Eukaryota</taxon>
        <taxon>Sar</taxon>
        <taxon>Alveolata</taxon>
        <taxon>Dinophyceae</taxon>
        <taxon>Suessiales</taxon>
        <taxon>Symbiodiniaceae</taxon>
        <taxon>Symbiodinium</taxon>
    </lineage>
</organism>
<feature type="non-terminal residue" evidence="1">
    <location>
        <position position="1"/>
    </location>
</feature>
<dbReference type="AlphaFoldDB" id="A0A812ING2"/>
<sequence>GFSNFDRLRSKKVLIPESKAFVSYLIEFLKIIRTNRGEALLSSEVDLDRQEKIIKDVLRKGFKDRWVDEFGTNLVTMDEHKALAP</sequence>
<reference evidence="1" key="1">
    <citation type="submission" date="2021-02" db="EMBL/GenBank/DDBJ databases">
        <authorList>
            <person name="Dougan E. K."/>
            <person name="Rhodes N."/>
            <person name="Thang M."/>
            <person name="Chan C."/>
        </authorList>
    </citation>
    <scope>NUCLEOTIDE SEQUENCE</scope>
</reference>
<gene>
    <name evidence="1" type="ORF">SPIL2461_LOCUS471</name>
</gene>
<comment type="caution">
    <text evidence="1">The sequence shown here is derived from an EMBL/GenBank/DDBJ whole genome shotgun (WGS) entry which is preliminary data.</text>
</comment>
<protein>
    <submittedName>
        <fullName evidence="1">Uncharacterized protein</fullName>
    </submittedName>
</protein>
<name>A0A812ING2_SYMPI</name>
<feature type="non-terminal residue" evidence="1">
    <location>
        <position position="85"/>
    </location>
</feature>
<evidence type="ECO:0000313" key="2">
    <source>
        <dbReference type="Proteomes" id="UP000649617"/>
    </source>
</evidence>
<accession>A0A812ING2</accession>
<evidence type="ECO:0000313" key="1">
    <source>
        <dbReference type="EMBL" id="CAE7159916.1"/>
    </source>
</evidence>
<dbReference type="OrthoDB" id="416897at2759"/>
<dbReference type="Proteomes" id="UP000649617">
    <property type="component" value="Unassembled WGS sequence"/>
</dbReference>
<proteinExistence type="predicted"/>
<keyword evidence="2" id="KW-1185">Reference proteome</keyword>